<reference evidence="2 3" key="1">
    <citation type="journal article" date="2016" name="Sci. Rep.">
        <title>Insights into Adaptations to a Near-Obligate Nematode Endoparasitic Lifestyle from the Finished Genome of Drechmeria coniospora.</title>
        <authorList>
            <person name="Zhang L."/>
            <person name="Zhou Z."/>
            <person name="Guo Q."/>
            <person name="Fokkens L."/>
            <person name="Miskei M."/>
            <person name="Pocsi I."/>
            <person name="Zhang W."/>
            <person name="Chen M."/>
            <person name="Wang L."/>
            <person name="Sun Y."/>
            <person name="Donzelli B.G."/>
            <person name="Gibson D.M."/>
            <person name="Nelson D.R."/>
            <person name="Luo J.G."/>
            <person name="Rep M."/>
            <person name="Liu H."/>
            <person name="Yang S."/>
            <person name="Wang J."/>
            <person name="Krasnoff S.B."/>
            <person name="Xu Y."/>
            <person name="Molnar I."/>
            <person name="Lin M."/>
        </authorList>
    </citation>
    <scope>NUCLEOTIDE SEQUENCE [LARGE SCALE GENOMIC DNA]</scope>
    <source>
        <strain evidence="2 3">ARSEF 6962</strain>
    </source>
</reference>
<feature type="compositionally biased region" description="Low complexity" evidence="1">
    <location>
        <begin position="85"/>
        <end position="100"/>
    </location>
</feature>
<gene>
    <name evidence="2" type="ORF">DCS_05308</name>
</gene>
<accession>A0A151GMF5</accession>
<protein>
    <submittedName>
        <fullName evidence="2">Uncharacterized protein</fullName>
    </submittedName>
</protein>
<organism evidence="2 3">
    <name type="scientific">Drechmeria coniospora</name>
    <name type="common">Nematophagous fungus</name>
    <name type="synonym">Meria coniospora</name>
    <dbReference type="NCBI Taxonomy" id="98403"/>
    <lineage>
        <taxon>Eukaryota</taxon>
        <taxon>Fungi</taxon>
        <taxon>Dikarya</taxon>
        <taxon>Ascomycota</taxon>
        <taxon>Pezizomycotina</taxon>
        <taxon>Sordariomycetes</taxon>
        <taxon>Hypocreomycetidae</taxon>
        <taxon>Hypocreales</taxon>
        <taxon>Ophiocordycipitaceae</taxon>
        <taxon>Drechmeria</taxon>
    </lineage>
</organism>
<dbReference type="InParanoid" id="A0A151GMF5"/>
<dbReference type="GeneID" id="63717951"/>
<dbReference type="AlphaFoldDB" id="A0A151GMF5"/>
<name>A0A151GMF5_DRECN</name>
<keyword evidence="3" id="KW-1185">Reference proteome</keyword>
<feature type="region of interest" description="Disordered" evidence="1">
    <location>
        <begin position="47"/>
        <end position="100"/>
    </location>
</feature>
<comment type="caution">
    <text evidence="2">The sequence shown here is derived from an EMBL/GenBank/DDBJ whole genome shotgun (WGS) entry which is preliminary data.</text>
</comment>
<dbReference type="EMBL" id="LAYC01000002">
    <property type="protein sequence ID" value="KYK58295.1"/>
    <property type="molecule type" value="Genomic_DNA"/>
</dbReference>
<proteinExistence type="predicted"/>
<dbReference type="RefSeq" id="XP_040657647.1">
    <property type="nucleotide sequence ID" value="XM_040802614.1"/>
</dbReference>
<evidence type="ECO:0000256" key="1">
    <source>
        <dbReference type="SAM" id="MobiDB-lite"/>
    </source>
</evidence>
<dbReference type="Proteomes" id="UP000076580">
    <property type="component" value="Chromosome 02"/>
</dbReference>
<sequence length="262" mass="28068">MRPLIHAPSTVHGHVELSAHVTSYGDSDPSTAQSAYFAALYMCSASRRGRRQATGSRRQAAGDRRQAAGDKAPGRGRGEQDSHGSLVEPSPLLLSPPQKSRAVAGTQHFYPFSFHTEYRDTRDSIQRGSGRDKRSRPAHAIMPSTTTKALILFAASALAAVIYPPGEGSSSSHAKVQVPETAPRQTAWRTHHGPLPAAVTPTVTLPIACDYSYCDGSTSWCFYWAGVTSYDPFRGPVPGETRVELGPCTVPPPPPPARTGHS</sequence>
<evidence type="ECO:0000313" key="3">
    <source>
        <dbReference type="Proteomes" id="UP000076580"/>
    </source>
</evidence>
<feature type="compositionally biased region" description="Basic and acidic residues" evidence="1">
    <location>
        <begin position="60"/>
        <end position="82"/>
    </location>
</feature>
<evidence type="ECO:0000313" key="2">
    <source>
        <dbReference type="EMBL" id="KYK58295.1"/>
    </source>
</evidence>